<accession>A0ABQ1U1Z0</accession>
<dbReference type="NCBIfam" id="TIGR02436">
    <property type="entry name" value="four helix bundle protein"/>
    <property type="match status" value="1"/>
</dbReference>
<evidence type="ECO:0000313" key="1">
    <source>
        <dbReference type="EMBL" id="GGF09164.1"/>
    </source>
</evidence>
<organism evidence="1 2">
    <name type="scientific">Chishuiella changwenlii</name>
    <dbReference type="NCBI Taxonomy" id="1434701"/>
    <lineage>
        <taxon>Bacteria</taxon>
        <taxon>Pseudomonadati</taxon>
        <taxon>Bacteroidota</taxon>
        <taxon>Flavobacteriia</taxon>
        <taxon>Flavobacteriales</taxon>
        <taxon>Weeksellaceae</taxon>
        <taxon>Chishuiella</taxon>
    </lineage>
</organism>
<keyword evidence="2" id="KW-1185">Reference proteome</keyword>
<dbReference type="SUPFAM" id="SSF158446">
    <property type="entry name" value="IVS-encoded protein-like"/>
    <property type="match status" value="1"/>
</dbReference>
<evidence type="ECO:0008006" key="3">
    <source>
        <dbReference type="Google" id="ProtNLM"/>
    </source>
</evidence>
<dbReference type="InterPro" id="IPR036583">
    <property type="entry name" value="23S_rRNA_IVS_sf"/>
</dbReference>
<dbReference type="Gene3D" id="1.20.1440.60">
    <property type="entry name" value="23S rRNA-intervening sequence"/>
    <property type="match status" value="1"/>
</dbReference>
<proteinExistence type="predicted"/>
<protein>
    <recommendedName>
        <fullName evidence="3">Four helix bundle protein</fullName>
    </recommendedName>
</protein>
<dbReference type="Proteomes" id="UP000650994">
    <property type="component" value="Unassembled WGS sequence"/>
</dbReference>
<comment type="caution">
    <text evidence="1">The sequence shown here is derived from an EMBL/GenBank/DDBJ whole genome shotgun (WGS) entry which is preliminary data.</text>
</comment>
<sequence length="48" mass="5926">MEEVKYFLILSKDLEYITQEKYYEFKKDTEEIGKLLNGYEKFLKNQKP</sequence>
<reference evidence="2" key="1">
    <citation type="journal article" date="2019" name="Int. J. Syst. Evol. Microbiol.">
        <title>The Global Catalogue of Microorganisms (GCM) 10K type strain sequencing project: providing services to taxonomists for standard genome sequencing and annotation.</title>
        <authorList>
            <consortium name="The Broad Institute Genomics Platform"/>
            <consortium name="The Broad Institute Genome Sequencing Center for Infectious Disease"/>
            <person name="Wu L."/>
            <person name="Ma J."/>
        </authorList>
    </citation>
    <scope>NUCLEOTIDE SEQUENCE [LARGE SCALE GENOMIC DNA]</scope>
    <source>
        <strain evidence="2">CGMCC 1.12707</strain>
    </source>
</reference>
<name>A0ABQ1U1Z0_9FLAO</name>
<gene>
    <name evidence="1" type="ORF">GCM10010984_27860</name>
</gene>
<dbReference type="EMBL" id="BMFL01000022">
    <property type="protein sequence ID" value="GGF09164.1"/>
    <property type="molecule type" value="Genomic_DNA"/>
</dbReference>
<evidence type="ECO:0000313" key="2">
    <source>
        <dbReference type="Proteomes" id="UP000650994"/>
    </source>
</evidence>
<dbReference type="InterPro" id="IPR012657">
    <property type="entry name" value="23S_rRNA-intervening_sequence"/>
</dbReference>